<feature type="transmembrane region" description="Helical" evidence="9">
    <location>
        <begin position="204"/>
        <end position="227"/>
    </location>
</feature>
<feature type="transmembrane region" description="Helical" evidence="9">
    <location>
        <begin position="123"/>
        <end position="140"/>
    </location>
</feature>
<evidence type="ECO:0000256" key="6">
    <source>
        <dbReference type="ARBA" id="ARBA00022989"/>
    </source>
</evidence>
<feature type="transmembrane region" description="Helical" evidence="9">
    <location>
        <begin position="146"/>
        <end position="162"/>
    </location>
</feature>
<keyword evidence="5 9" id="KW-0812">Transmembrane</keyword>
<feature type="transmembrane region" description="Helical" evidence="9">
    <location>
        <begin position="7"/>
        <end position="24"/>
    </location>
</feature>
<evidence type="ECO:0000256" key="9">
    <source>
        <dbReference type="SAM" id="Phobius"/>
    </source>
</evidence>
<evidence type="ECO:0000313" key="11">
    <source>
        <dbReference type="EMBL" id="REE98050.1"/>
    </source>
</evidence>
<feature type="domain" description="EamA" evidence="10">
    <location>
        <begin position="5"/>
        <end position="138"/>
    </location>
</feature>
<evidence type="ECO:0000256" key="8">
    <source>
        <dbReference type="SAM" id="MobiDB-lite"/>
    </source>
</evidence>
<feature type="transmembrane region" description="Helical" evidence="9">
    <location>
        <begin position="36"/>
        <end position="57"/>
    </location>
</feature>
<dbReference type="RefSeq" id="WP_342769862.1">
    <property type="nucleotide sequence ID" value="NZ_QTTT01000001.1"/>
</dbReference>
<evidence type="ECO:0000256" key="4">
    <source>
        <dbReference type="ARBA" id="ARBA00022475"/>
    </source>
</evidence>
<evidence type="ECO:0000256" key="7">
    <source>
        <dbReference type="ARBA" id="ARBA00023136"/>
    </source>
</evidence>
<comment type="subcellular location">
    <subcellularLocation>
        <location evidence="1">Cell membrane</location>
        <topology evidence="1">Multi-pass membrane protein</topology>
    </subcellularLocation>
</comment>
<evidence type="ECO:0000256" key="2">
    <source>
        <dbReference type="ARBA" id="ARBA00007362"/>
    </source>
</evidence>
<keyword evidence="12" id="KW-1185">Reference proteome</keyword>
<protein>
    <submittedName>
        <fullName evidence="11">Chloramphenicol-sensitive protein RarD</fullName>
    </submittedName>
</protein>
<keyword evidence="3" id="KW-0813">Transport</keyword>
<feature type="transmembrane region" description="Helical" evidence="9">
    <location>
        <begin position="99"/>
        <end position="116"/>
    </location>
</feature>
<evidence type="ECO:0000256" key="1">
    <source>
        <dbReference type="ARBA" id="ARBA00004651"/>
    </source>
</evidence>
<feature type="domain" description="EamA" evidence="10">
    <location>
        <begin position="148"/>
        <end position="279"/>
    </location>
</feature>
<sequence length="332" mass="35380">MIDRRGMGFGVAAYVLWGLFPLYWPLLKPAGAVEILAHRVLWSLAAVAAILTVRRHWAWVRGLTPRQGGLLALAAGLIAANWGTYIYAVNSGHTIEASLGYFINPLISVLLGVLVFRERLRPWQWAAIGLGALAVVVLAVDHGRPPWMALVLAGSFGTYGLLKKVAGMPSAESRAVETAVTFVPALVFLLVLEGRGTGTFGHEGVPQALLLAAAGIVTAVPLMLFNAAAIRIPMSTMGMLQYLAPVLQFLIGLLIQHEAMPGSRWVGFLLVWAALAILTFDGLRVARRNRLAASVVRPGGGQRGRGGSVAPVGSASRSERSHSSTLRSSDSR</sequence>
<name>A0A3D9SU79_9ACTN</name>
<dbReference type="PANTHER" id="PTHR22911">
    <property type="entry name" value="ACYL-MALONYL CONDENSING ENZYME-RELATED"/>
    <property type="match status" value="1"/>
</dbReference>
<dbReference type="EMBL" id="QTTT01000001">
    <property type="protein sequence ID" value="REE98050.1"/>
    <property type="molecule type" value="Genomic_DNA"/>
</dbReference>
<dbReference type="InterPro" id="IPR004626">
    <property type="entry name" value="RarD"/>
</dbReference>
<evidence type="ECO:0000313" key="12">
    <source>
        <dbReference type="Proteomes" id="UP000256661"/>
    </source>
</evidence>
<dbReference type="InterPro" id="IPR000620">
    <property type="entry name" value="EamA_dom"/>
</dbReference>
<reference evidence="11 12" key="1">
    <citation type="submission" date="2018-08" db="EMBL/GenBank/DDBJ databases">
        <title>Sequencing the genomes of 1000 actinobacteria strains.</title>
        <authorList>
            <person name="Klenk H.-P."/>
        </authorList>
    </citation>
    <scope>NUCLEOTIDE SEQUENCE [LARGE SCALE GENOMIC DNA]</scope>
    <source>
        <strain evidence="11 12">DSM 43927</strain>
    </source>
</reference>
<keyword evidence="6 9" id="KW-1133">Transmembrane helix</keyword>
<comment type="caution">
    <text evidence="11">The sequence shown here is derived from an EMBL/GenBank/DDBJ whole genome shotgun (WGS) entry which is preliminary data.</text>
</comment>
<keyword evidence="4" id="KW-1003">Cell membrane</keyword>
<feature type="transmembrane region" description="Helical" evidence="9">
    <location>
        <begin position="239"/>
        <end position="256"/>
    </location>
</feature>
<feature type="transmembrane region" description="Helical" evidence="9">
    <location>
        <begin position="262"/>
        <end position="280"/>
    </location>
</feature>
<gene>
    <name evidence="11" type="ORF">DFJ69_3530</name>
</gene>
<feature type="transmembrane region" description="Helical" evidence="9">
    <location>
        <begin position="174"/>
        <end position="192"/>
    </location>
</feature>
<keyword evidence="7 9" id="KW-0472">Membrane</keyword>
<dbReference type="InterPro" id="IPR037185">
    <property type="entry name" value="EmrE-like"/>
</dbReference>
<dbReference type="Proteomes" id="UP000256661">
    <property type="component" value="Unassembled WGS sequence"/>
</dbReference>
<organism evidence="11 12">
    <name type="scientific">Thermomonospora umbrina</name>
    <dbReference type="NCBI Taxonomy" id="111806"/>
    <lineage>
        <taxon>Bacteria</taxon>
        <taxon>Bacillati</taxon>
        <taxon>Actinomycetota</taxon>
        <taxon>Actinomycetes</taxon>
        <taxon>Streptosporangiales</taxon>
        <taxon>Thermomonosporaceae</taxon>
        <taxon>Thermomonospora</taxon>
    </lineage>
</organism>
<evidence type="ECO:0000256" key="5">
    <source>
        <dbReference type="ARBA" id="ARBA00022692"/>
    </source>
</evidence>
<dbReference type="AlphaFoldDB" id="A0A3D9SU79"/>
<dbReference type="GO" id="GO:0005886">
    <property type="term" value="C:plasma membrane"/>
    <property type="evidence" value="ECO:0007669"/>
    <property type="project" value="UniProtKB-SubCell"/>
</dbReference>
<accession>A0A3D9SU79</accession>
<feature type="transmembrane region" description="Helical" evidence="9">
    <location>
        <begin position="69"/>
        <end position="87"/>
    </location>
</feature>
<dbReference type="SUPFAM" id="SSF103481">
    <property type="entry name" value="Multidrug resistance efflux transporter EmrE"/>
    <property type="match status" value="2"/>
</dbReference>
<evidence type="ECO:0000256" key="3">
    <source>
        <dbReference type="ARBA" id="ARBA00022448"/>
    </source>
</evidence>
<dbReference type="PANTHER" id="PTHR22911:SF137">
    <property type="entry name" value="SOLUTE CARRIER FAMILY 35 MEMBER G2-RELATED"/>
    <property type="match status" value="1"/>
</dbReference>
<comment type="similarity">
    <text evidence="2">Belongs to the EamA transporter family.</text>
</comment>
<feature type="compositionally biased region" description="Gly residues" evidence="8">
    <location>
        <begin position="298"/>
        <end position="307"/>
    </location>
</feature>
<feature type="region of interest" description="Disordered" evidence="8">
    <location>
        <begin position="296"/>
        <end position="332"/>
    </location>
</feature>
<proteinExistence type="inferred from homology"/>
<dbReference type="Pfam" id="PF00892">
    <property type="entry name" value="EamA"/>
    <property type="match status" value="2"/>
</dbReference>
<dbReference type="NCBIfam" id="TIGR00688">
    <property type="entry name" value="rarD"/>
    <property type="match status" value="1"/>
</dbReference>
<feature type="compositionally biased region" description="Low complexity" evidence="8">
    <location>
        <begin position="323"/>
        <end position="332"/>
    </location>
</feature>
<evidence type="ECO:0000259" key="10">
    <source>
        <dbReference type="Pfam" id="PF00892"/>
    </source>
</evidence>